<proteinExistence type="predicted"/>
<evidence type="ECO:0000313" key="1">
    <source>
        <dbReference type="EMBL" id="MBE9660835.1"/>
    </source>
</evidence>
<comment type="caution">
    <text evidence="1">The sequence shown here is derived from an EMBL/GenBank/DDBJ whole genome shotgun (WGS) entry which is preliminary data.</text>
</comment>
<organism evidence="1 2">
    <name type="scientific">Mucilaginibacter myungsuensis</name>
    <dbReference type="NCBI Taxonomy" id="649104"/>
    <lineage>
        <taxon>Bacteria</taxon>
        <taxon>Pseudomonadati</taxon>
        <taxon>Bacteroidota</taxon>
        <taxon>Sphingobacteriia</taxon>
        <taxon>Sphingobacteriales</taxon>
        <taxon>Sphingobacteriaceae</taxon>
        <taxon>Mucilaginibacter</taxon>
    </lineage>
</organism>
<dbReference type="AlphaFoldDB" id="A0A929KUS6"/>
<dbReference type="EMBL" id="JADFFL010000001">
    <property type="protein sequence ID" value="MBE9660835.1"/>
    <property type="molecule type" value="Genomic_DNA"/>
</dbReference>
<sequence length="332" mass="38537">MQKPLNLFYAEPDPDRWFLMDRYLRQIIRRMVRGKQRPGGVMMVALNLMQGLDRLKIPYRFNDYRYIDKHPDEIACIIGKPQLLTERKWKNPVVFGAGIFSHPSEEPELFSKYPNVKRLLVPGEWMRSMFEPFYGDKVQAWPTGIDTKKWSPVGAATKDTDFIVYDKIRWERDKHVPELLDPILEQLQTRSLSYTVLKYGSYEPEQLLSAVGQAKAAIFLCEHETQGLAYQQILAAGLPILAWDRGGYWQDPYYYPAVKFGPVSSVPYWDDRCGIKFGSIANFDEQLQKFIKLQDEGAFSPRNFITENLSLEKCAADYVDIISSLEQELLIQ</sequence>
<evidence type="ECO:0000313" key="2">
    <source>
        <dbReference type="Proteomes" id="UP000622475"/>
    </source>
</evidence>
<dbReference type="SUPFAM" id="SSF53756">
    <property type="entry name" value="UDP-Glycosyltransferase/glycogen phosphorylase"/>
    <property type="match status" value="1"/>
</dbReference>
<protein>
    <submittedName>
        <fullName evidence="1">Glycosyltransferase</fullName>
    </submittedName>
</protein>
<dbReference type="RefSeq" id="WP_194110025.1">
    <property type="nucleotide sequence ID" value="NZ_JADFFL010000001.1"/>
</dbReference>
<reference evidence="1" key="1">
    <citation type="submission" date="2020-10" db="EMBL/GenBank/DDBJ databases">
        <title>Mucilaginibacter mali sp. nov., isolated from rhizosphere soil of apple orchard.</title>
        <authorList>
            <person name="Lee J.-S."/>
            <person name="Kim H.S."/>
            <person name="Kim J.-S."/>
        </authorList>
    </citation>
    <scope>NUCLEOTIDE SEQUENCE</scope>
    <source>
        <strain evidence="1">KCTC 22746</strain>
    </source>
</reference>
<name>A0A929KUS6_9SPHI</name>
<keyword evidence="2" id="KW-1185">Reference proteome</keyword>
<dbReference type="Proteomes" id="UP000622475">
    <property type="component" value="Unassembled WGS sequence"/>
</dbReference>
<gene>
    <name evidence="1" type="ORF">IRJ16_02985</name>
</gene>
<accession>A0A929KUS6</accession>